<proteinExistence type="predicted"/>
<gene>
    <name evidence="2" type="ORF">METZ01_LOCUS489774</name>
</gene>
<dbReference type="Gene3D" id="3.40.50.150">
    <property type="entry name" value="Vaccinia Virus protein VP39"/>
    <property type="match status" value="1"/>
</dbReference>
<dbReference type="AlphaFoldDB" id="A0A383CXZ7"/>
<feature type="non-terminal residue" evidence="2">
    <location>
        <position position="101"/>
    </location>
</feature>
<feature type="domain" description="Methyltransferase" evidence="1">
    <location>
        <begin position="60"/>
        <end position="99"/>
    </location>
</feature>
<dbReference type="InterPro" id="IPR041698">
    <property type="entry name" value="Methyltransf_25"/>
</dbReference>
<sequence>MNSPLQEQNERYRRHFQSLASDQREEKNAAELAVGGDFERIGKIEFEILRKFGLETHHSVVDIGCGSGRLASCLAEIHEGPYLGTDIVPELLEHARTLVKR</sequence>
<reference evidence="2" key="1">
    <citation type="submission" date="2018-05" db="EMBL/GenBank/DDBJ databases">
        <authorList>
            <person name="Lanie J.A."/>
            <person name="Ng W.-L."/>
            <person name="Kazmierczak K.M."/>
            <person name="Andrzejewski T.M."/>
            <person name="Davidsen T.M."/>
            <person name="Wayne K.J."/>
            <person name="Tettelin H."/>
            <person name="Glass J.I."/>
            <person name="Rusch D."/>
            <person name="Podicherti R."/>
            <person name="Tsui H.-C.T."/>
            <person name="Winkler M.E."/>
        </authorList>
    </citation>
    <scope>NUCLEOTIDE SEQUENCE</scope>
</reference>
<evidence type="ECO:0000259" key="1">
    <source>
        <dbReference type="Pfam" id="PF13649"/>
    </source>
</evidence>
<evidence type="ECO:0000313" key="2">
    <source>
        <dbReference type="EMBL" id="SVE36920.1"/>
    </source>
</evidence>
<dbReference type="SUPFAM" id="SSF53335">
    <property type="entry name" value="S-adenosyl-L-methionine-dependent methyltransferases"/>
    <property type="match status" value="1"/>
</dbReference>
<organism evidence="2">
    <name type="scientific">marine metagenome</name>
    <dbReference type="NCBI Taxonomy" id="408172"/>
    <lineage>
        <taxon>unclassified sequences</taxon>
        <taxon>metagenomes</taxon>
        <taxon>ecological metagenomes</taxon>
    </lineage>
</organism>
<dbReference type="CDD" id="cd02440">
    <property type="entry name" value="AdoMet_MTases"/>
    <property type="match status" value="1"/>
</dbReference>
<dbReference type="EMBL" id="UINC01212545">
    <property type="protein sequence ID" value="SVE36920.1"/>
    <property type="molecule type" value="Genomic_DNA"/>
</dbReference>
<protein>
    <recommendedName>
        <fullName evidence="1">Methyltransferase domain-containing protein</fullName>
    </recommendedName>
</protein>
<accession>A0A383CXZ7</accession>
<name>A0A383CXZ7_9ZZZZ</name>
<dbReference type="InterPro" id="IPR029063">
    <property type="entry name" value="SAM-dependent_MTases_sf"/>
</dbReference>
<dbReference type="Pfam" id="PF13649">
    <property type="entry name" value="Methyltransf_25"/>
    <property type="match status" value="1"/>
</dbReference>